<feature type="domain" description="ABC transporter" evidence="13">
    <location>
        <begin position="1"/>
        <end position="255"/>
    </location>
</feature>
<comment type="subcellular location">
    <subcellularLocation>
        <location evidence="12">Cytoplasm</location>
    </subcellularLocation>
    <text evidence="12">Associates with ribosomes.</text>
</comment>
<keyword evidence="7 12" id="KW-0067">ATP-binding</keyword>
<evidence type="ECO:0000256" key="7">
    <source>
        <dbReference type="ARBA" id="ARBA00022840"/>
    </source>
</evidence>
<dbReference type="CDD" id="cd03221">
    <property type="entry name" value="ABCF_EF-3"/>
    <property type="match status" value="2"/>
</dbReference>
<keyword evidence="8 12" id="KW-0238">DNA-binding</keyword>
<dbReference type="Pfam" id="PF16326">
    <property type="entry name" value="ABC_tran_CTD"/>
    <property type="match status" value="1"/>
</dbReference>
<evidence type="ECO:0000313" key="14">
    <source>
        <dbReference type="EMBL" id="SEO08542.1"/>
    </source>
</evidence>
<dbReference type="SUPFAM" id="SSF52540">
    <property type="entry name" value="P-loop containing nucleoside triphosphate hydrolases"/>
    <property type="match status" value="2"/>
</dbReference>
<dbReference type="FunFam" id="3.40.50.300:FF:000011">
    <property type="entry name" value="Putative ABC transporter ATP-binding component"/>
    <property type="match status" value="1"/>
</dbReference>
<keyword evidence="1" id="KW-0472">Membrane</keyword>
<reference evidence="14 15" key="1">
    <citation type="submission" date="2016-10" db="EMBL/GenBank/DDBJ databases">
        <authorList>
            <person name="de Groot N.N."/>
        </authorList>
    </citation>
    <scope>NUCLEOTIDE SEQUENCE [LARGE SCALE GENOMIC DNA]</scope>
    <source>
        <strain evidence="14 15">Nl18</strain>
    </source>
</reference>
<organism evidence="14 15">
    <name type="scientific">Nitrosospira multiformis</name>
    <dbReference type="NCBI Taxonomy" id="1231"/>
    <lineage>
        <taxon>Bacteria</taxon>
        <taxon>Pseudomonadati</taxon>
        <taxon>Pseudomonadota</taxon>
        <taxon>Betaproteobacteria</taxon>
        <taxon>Nitrosomonadales</taxon>
        <taxon>Nitrosomonadaceae</taxon>
        <taxon>Nitrosospira</taxon>
    </lineage>
</organism>
<keyword evidence="4 12" id="KW-0547">Nucleotide-binding</keyword>
<evidence type="ECO:0000259" key="13">
    <source>
        <dbReference type="PROSITE" id="PS50893"/>
    </source>
</evidence>
<evidence type="ECO:0000256" key="8">
    <source>
        <dbReference type="ARBA" id="ARBA00023125"/>
    </source>
</evidence>
<accession>A0A1H8LTS7</accession>
<dbReference type="InterPro" id="IPR027417">
    <property type="entry name" value="P-loop_NTPase"/>
</dbReference>
<evidence type="ECO:0000256" key="4">
    <source>
        <dbReference type="ARBA" id="ARBA00022741"/>
    </source>
</evidence>
<evidence type="ECO:0000256" key="3">
    <source>
        <dbReference type="ARBA" id="ARBA00022737"/>
    </source>
</evidence>
<dbReference type="GO" id="GO:0003677">
    <property type="term" value="F:DNA binding"/>
    <property type="evidence" value="ECO:0007669"/>
    <property type="project" value="UniProtKB-UniRule"/>
</dbReference>
<dbReference type="GO" id="GO:0016887">
    <property type="term" value="F:ATP hydrolysis activity"/>
    <property type="evidence" value="ECO:0007669"/>
    <property type="project" value="UniProtKB-UniRule"/>
</dbReference>
<keyword evidence="6 12" id="KW-0378">Hydrolase</keyword>
<dbReference type="HAMAP" id="MF_00848">
    <property type="entry name" value="Uup"/>
    <property type="match status" value="1"/>
</dbReference>
<name>A0A1H8LTS7_9PROT</name>
<comment type="caution">
    <text evidence="12">Lacks conserved residue(s) required for the propagation of feature annotation.</text>
</comment>
<evidence type="ECO:0000256" key="10">
    <source>
        <dbReference type="ARBA" id="ARBA00049360"/>
    </source>
</evidence>
<dbReference type="PANTHER" id="PTHR42855">
    <property type="entry name" value="ABC TRANSPORTER ATP-BINDING SUBUNIT"/>
    <property type="match status" value="1"/>
</dbReference>
<sequence length="640" mass="71364">MPLLTLEKTSLAFGHHALLDRVDLQLDPGERLALIGRNGGGKSSLLRVLAGEMQPDDGKVWYTPGLKLAYVPQEPELDPDLTVFQEVAKGLGSVSKMLIQYHEASHLLSDGAGNTDALLARLAKLQAELEAQDGWRIQARVETAIGKLDLPADALIRQLSGGQKKRVALARALVISPEVLLLDEPTNHLDFLAIEWLEGLLKDFSGSVVFVTHDRRFLTHVATRIVELDRGKLTSFPGDFSAYQRKKMEMLEVEAIHNQKFDKVLAQEEIWIRKGVQARCTRNEGRVRRLEALRQERAARREQAGKVSLSLEEGIKSGRMVAELEHVSKSYGSKAVIKDFSCRIMRGDRVGLLGPNGAGKSTLLKLILGELQPDSGSVRLGTKVAVAYFDQMREQLNEDASLVDTISQGSDFIDIGGTRKHVISYLEDFLFAPQRARSPVKSLSGGERNRLLLARLFTRPANVLVLDEPTNDLDIETLELLEALLQNYSGTLFLVSHDREFLDNVVTQVIAFEGEGILREYIGGYEDWMRARSFQKTAGRQPVPKPSQPAPLKACATPPSVKLGYKETRELEELPGRIELLEKEQAEVSRQLCLPNIYRDSPEKAAVLQRRFTAIEEELTNCLTRWEELEVKNSAAGQKK</sequence>
<comment type="function">
    <text evidence="12">Probably plays a role in ribosome assembly or function. May be involved in resolution of branched DNA intermediates that result from template switching in postreplication gaps. Binds DNA and has ATPase activity.</text>
</comment>
<dbReference type="PANTHER" id="PTHR42855:SF1">
    <property type="entry name" value="ABC TRANSPORTER DOMAIN-CONTAINING PROTEIN"/>
    <property type="match status" value="1"/>
</dbReference>
<dbReference type="PROSITE" id="PS50893">
    <property type="entry name" value="ABC_TRANSPORTER_2"/>
    <property type="match status" value="2"/>
</dbReference>
<evidence type="ECO:0000256" key="6">
    <source>
        <dbReference type="ARBA" id="ARBA00022801"/>
    </source>
</evidence>
<dbReference type="InterPro" id="IPR032524">
    <property type="entry name" value="ABC_tran_C"/>
</dbReference>
<dbReference type="Gene3D" id="3.40.50.300">
    <property type="entry name" value="P-loop containing nucleotide triphosphate hydrolases"/>
    <property type="match status" value="2"/>
</dbReference>
<dbReference type="GO" id="GO:0043022">
    <property type="term" value="F:ribosome binding"/>
    <property type="evidence" value="ECO:0007669"/>
    <property type="project" value="UniProtKB-UniRule"/>
</dbReference>
<dbReference type="InterPro" id="IPR043686">
    <property type="entry name" value="Uup"/>
</dbReference>
<dbReference type="InterPro" id="IPR017871">
    <property type="entry name" value="ABC_transporter-like_CS"/>
</dbReference>
<dbReference type="InterPro" id="IPR037118">
    <property type="entry name" value="Val-tRNA_synth_C_sf"/>
</dbReference>
<comment type="catalytic activity">
    <reaction evidence="10 12">
        <text>ATP + H2O = ADP + phosphate + H(+)</text>
        <dbReference type="Rhea" id="RHEA:13065"/>
        <dbReference type="ChEBI" id="CHEBI:15377"/>
        <dbReference type="ChEBI" id="CHEBI:15378"/>
        <dbReference type="ChEBI" id="CHEBI:30616"/>
        <dbReference type="ChEBI" id="CHEBI:43474"/>
        <dbReference type="ChEBI" id="CHEBI:456216"/>
    </reaction>
</comment>
<dbReference type="Proteomes" id="UP000183898">
    <property type="component" value="Unassembled WGS sequence"/>
</dbReference>
<dbReference type="InterPro" id="IPR032781">
    <property type="entry name" value="ABC_tran_Xtn"/>
</dbReference>
<proteinExistence type="inferred from homology"/>
<keyword evidence="9 12" id="KW-0234">DNA repair</keyword>
<dbReference type="Pfam" id="PF00005">
    <property type="entry name" value="ABC_tran"/>
    <property type="match status" value="2"/>
</dbReference>
<dbReference type="PROSITE" id="PS00211">
    <property type="entry name" value="ABC_TRANSPORTER_1"/>
    <property type="match status" value="2"/>
</dbReference>
<evidence type="ECO:0000256" key="12">
    <source>
        <dbReference type="HAMAP-Rule" id="MF_00848"/>
    </source>
</evidence>
<evidence type="ECO:0000256" key="2">
    <source>
        <dbReference type="ARBA" id="ARBA00022490"/>
    </source>
</evidence>
<dbReference type="GO" id="GO:0006281">
    <property type="term" value="P:DNA repair"/>
    <property type="evidence" value="ECO:0007669"/>
    <property type="project" value="UniProtKB-KW"/>
</dbReference>
<dbReference type="Gene3D" id="1.10.287.380">
    <property type="entry name" value="Valyl-tRNA synthetase, C-terminal domain"/>
    <property type="match status" value="1"/>
</dbReference>
<dbReference type="GO" id="GO:0005737">
    <property type="term" value="C:cytoplasm"/>
    <property type="evidence" value="ECO:0007669"/>
    <property type="project" value="UniProtKB-SubCell"/>
</dbReference>
<dbReference type="AlphaFoldDB" id="A0A1H8LTS7"/>
<dbReference type="InterPro" id="IPR003439">
    <property type="entry name" value="ABC_transporter-like_ATP-bd"/>
</dbReference>
<keyword evidence="2 12" id="KW-0963">Cytoplasm</keyword>
<feature type="domain" description="ABC transporter" evidence="13">
    <location>
        <begin position="322"/>
        <end position="539"/>
    </location>
</feature>
<protein>
    <recommendedName>
        <fullName evidence="12">ATP-binding protein Uup</fullName>
        <ecNumber evidence="12">3.6.1.-</ecNumber>
    </recommendedName>
</protein>
<dbReference type="FunFam" id="3.40.50.300:FF:000309">
    <property type="entry name" value="ABC transporter ATP-binding protein"/>
    <property type="match status" value="1"/>
</dbReference>
<evidence type="ECO:0000313" key="15">
    <source>
        <dbReference type="Proteomes" id="UP000183898"/>
    </source>
</evidence>
<dbReference type="RefSeq" id="WP_074747839.1">
    <property type="nucleotide sequence ID" value="NZ_FOCT01000011.1"/>
</dbReference>
<comment type="similarity">
    <text evidence="11 12">Belongs to the ABC transporter superfamily. ABCF family. Uup subfamily.</text>
</comment>
<keyword evidence="5 12" id="KW-0227">DNA damage</keyword>
<evidence type="ECO:0000256" key="5">
    <source>
        <dbReference type="ARBA" id="ARBA00022763"/>
    </source>
</evidence>
<dbReference type="EMBL" id="FOCT01000011">
    <property type="protein sequence ID" value="SEO08542.1"/>
    <property type="molecule type" value="Genomic_DNA"/>
</dbReference>
<dbReference type="InterPro" id="IPR003593">
    <property type="entry name" value="AAA+_ATPase"/>
</dbReference>
<gene>
    <name evidence="12" type="primary">uup</name>
    <name evidence="14" type="ORF">SAMN05216404_11143</name>
</gene>
<evidence type="ECO:0000256" key="1">
    <source>
        <dbReference type="ARBA" id="ARBA00022475"/>
    </source>
</evidence>
<evidence type="ECO:0000256" key="11">
    <source>
        <dbReference type="ARBA" id="ARBA00061478"/>
    </source>
</evidence>
<dbReference type="EC" id="3.6.1.-" evidence="12"/>
<feature type="binding site" evidence="12">
    <location>
        <begin position="354"/>
        <end position="361"/>
    </location>
    <ligand>
        <name>ATP</name>
        <dbReference type="ChEBI" id="CHEBI:30616"/>
        <label>2</label>
    </ligand>
</feature>
<dbReference type="InterPro" id="IPR051309">
    <property type="entry name" value="ABCF_ATPase"/>
</dbReference>
<evidence type="ECO:0000256" key="9">
    <source>
        <dbReference type="ARBA" id="ARBA00023204"/>
    </source>
</evidence>
<dbReference type="GO" id="GO:0005524">
    <property type="term" value="F:ATP binding"/>
    <property type="evidence" value="ECO:0007669"/>
    <property type="project" value="UniProtKB-UniRule"/>
</dbReference>
<keyword evidence="1" id="KW-1003">Cell membrane</keyword>
<dbReference type="SMART" id="SM00382">
    <property type="entry name" value="AAA"/>
    <property type="match status" value="2"/>
</dbReference>
<dbReference type="Pfam" id="PF12848">
    <property type="entry name" value="ABC_tran_Xtn"/>
    <property type="match status" value="1"/>
</dbReference>
<keyword evidence="3 12" id="KW-0677">Repeat</keyword>